<dbReference type="AlphaFoldDB" id="A0A0F9FJU1"/>
<accession>A0A0F9FJU1</accession>
<keyword evidence="1" id="KW-1133">Transmembrane helix</keyword>
<evidence type="ECO:0000256" key="1">
    <source>
        <dbReference type="SAM" id="Phobius"/>
    </source>
</evidence>
<evidence type="ECO:0000313" key="2">
    <source>
        <dbReference type="EMBL" id="KKL86538.1"/>
    </source>
</evidence>
<evidence type="ECO:0008006" key="3">
    <source>
        <dbReference type="Google" id="ProtNLM"/>
    </source>
</evidence>
<organism evidence="2">
    <name type="scientific">marine sediment metagenome</name>
    <dbReference type="NCBI Taxonomy" id="412755"/>
    <lineage>
        <taxon>unclassified sequences</taxon>
        <taxon>metagenomes</taxon>
        <taxon>ecological metagenomes</taxon>
    </lineage>
</organism>
<comment type="caution">
    <text evidence="2">The sequence shown here is derived from an EMBL/GenBank/DDBJ whole genome shotgun (WGS) entry which is preliminary data.</text>
</comment>
<name>A0A0F9FJU1_9ZZZZ</name>
<keyword evidence="1" id="KW-0472">Membrane</keyword>
<sequence>MAALGWIRRYMWVVPVLIGLVFVGAGVYMISEGVAAKNEVHDTLVAEQISTSDDATIPGALVDSAATARVQEELIREHTLGEMGPYSGMERDDPQRETYLKGVTLRNALNMAVLGFNVSNLVIGIGVLVVVIGLTNIAVMAPVLFWTRGEVPTQRRLPAATAAGTIR</sequence>
<gene>
    <name evidence="2" type="ORF">LCGC14_1943710</name>
</gene>
<proteinExistence type="predicted"/>
<feature type="transmembrane region" description="Helical" evidence="1">
    <location>
        <begin position="12"/>
        <end position="30"/>
    </location>
</feature>
<keyword evidence="1" id="KW-0812">Transmembrane</keyword>
<feature type="transmembrane region" description="Helical" evidence="1">
    <location>
        <begin position="121"/>
        <end position="146"/>
    </location>
</feature>
<reference evidence="2" key="1">
    <citation type="journal article" date="2015" name="Nature">
        <title>Complex archaea that bridge the gap between prokaryotes and eukaryotes.</title>
        <authorList>
            <person name="Spang A."/>
            <person name="Saw J.H."/>
            <person name="Jorgensen S.L."/>
            <person name="Zaremba-Niedzwiedzka K."/>
            <person name="Martijn J."/>
            <person name="Lind A.E."/>
            <person name="van Eijk R."/>
            <person name="Schleper C."/>
            <person name="Guy L."/>
            <person name="Ettema T.J."/>
        </authorList>
    </citation>
    <scope>NUCLEOTIDE SEQUENCE</scope>
</reference>
<protein>
    <recommendedName>
        <fullName evidence="3">Aromatic ring-opening dioxygenase LigA</fullName>
    </recommendedName>
</protein>
<dbReference type="EMBL" id="LAZR01021085">
    <property type="protein sequence ID" value="KKL86538.1"/>
    <property type="molecule type" value="Genomic_DNA"/>
</dbReference>